<evidence type="ECO:0000313" key="2">
    <source>
        <dbReference type="Proteomes" id="UP001396334"/>
    </source>
</evidence>
<accession>A0ABR2QFT3</accession>
<reference evidence="1 2" key="1">
    <citation type="journal article" date="2024" name="G3 (Bethesda)">
        <title>Genome assembly of Hibiscus sabdariffa L. provides insights into metabolisms of medicinal natural products.</title>
        <authorList>
            <person name="Kim T."/>
        </authorList>
    </citation>
    <scope>NUCLEOTIDE SEQUENCE [LARGE SCALE GENOMIC DNA]</scope>
    <source>
        <strain evidence="1">TK-2024</strain>
        <tissue evidence="1">Old leaves</tissue>
    </source>
</reference>
<keyword evidence="2" id="KW-1185">Reference proteome</keyword>
<dbReference type="Proteomes" id="UP001396334">
    <property type="component" value="Unassembled WGS sequence"/>
</dbReference>
<dbReference type="EMBL" id="JBBPBN010000040">
    <property type="protein sequence ID" value="KAK8999390.1"/>
    <property type="molecule type" value="Genomic_DNA"/>
</dbReference>
<comment type="caution">
    <text evidence="1">The sequence shown here is derived from an EMBL/GenBank/DDBJ whole genome shotgun (WGS) entry which is preliminary data.</text>
</comment>
<name>A0ABR2QFT3_9ROSI</name>
<evidence type="ECO:0000313" key="1">
    <source>
        <dbReference type="EMBL" id="KAK8999390.1"/>
    </source>
</evidence>
<organism evidence="1 2">
    <name type="scientific">Hibiscus sabdariffa</name>
    <name type="common">roselle</name>
    <dbReference type="NCBI Taxonomy" id="183260"/>
    <lineage>
        <taxon>Eukaryota</taxon>
        <taxon>Viridiplantae</taxon>
        <taxon>Streptophyta</taxon>
        <taxon>Embryophyta</taxon>
        <taxon>Tracheophyta</taxon>
        <taxon>Spermatophyta</taxon>
        <taxon>Magnoliopsida</taxon>
        <taxon>eudicotyledons</taxon>
        <taxon>Gunneridae</taxon>
        <taxon>Pentapetalae</taxon>
        <taxon>rosids</taxon>
        <taxon>malvids</taxon>
        <taxon>Malvales</taxon>
        <taxon>Malvaceae</taxon>
        <taxon>Malvoideae</taxon>
        <taxon>Hibiscus</taxon>
    </lineage>
</organism>
<proteinExistence type="predicted"/>
<gene>
    <name evidence="1" type="ORF">V6N11_070557</name>
</gene>
<protein>
    <submittedName>
        <fullName evidence="1">Uncharacterized protein</fullName>
    </submittedName>
</protein>
<sequence>MLLLEMIRTLITLLRPMFLLEMIRTLRTLLRSMFLLKIIRTLRTFPMQLLPSLAGVAAAQLSITVTLEKTGSSFLRLQLWDMVSDILPNHVEI</sequence>